<evidence type="ECO:0000256" key="3">
    <source>
        <dbReference type="SAM" id="SignalP"/>
    </source>
</evidence>
<proteinExistence type="inferred from homology"/>
<dbReference type="Pfam" id="PF25973">
    <property type="entry name" value="BSH_CzcB"/>
    <property type="match status" value="1"/>
</dbReference>
<sequence>MKIFLFTPRYLALCLSSALFSQHVLAIDLIGHTKSKQPLNVVSEISGKIETANIEIGEEVIRGKTIANIKAQDFALEVRKQTANLELAKADLTIKTSVYERYKELRQKKSLSQNELDIAQADYQSAKAKVSLAEIELIKAELDLKNTQINTSINGYVVNRAVENGTWVSQGDLLYQIVNIDTLNVRLLASEFDIAELSIGQPIELWSESNPQSKIQSVIKRIGVEIDPQQFAYPVEVEIDNFQHQFKPGMSIHATTTVTPISQTQSK</sequence>
<dbReference type="AlphaFoldDB" id="A0A1E5D524"/>
<evidence type="ECO:0000256" key="2">
    <source>
        <dbReference type="SAM" id="Coils"/>
    </source>
</evidence>
<organism evidence="6 7">
    <name type="scientific">Vibrio genomosp. F6 str. FF-238</name>
    <dbReference type="NCBI Taxonomy" id="1191298"/>
    <lineage>
        <taxon>Bacteria</taxon>
        <taxon>Pseudomonadati</taxon>
        <taxon>Pseudomonadota</taxon>
        <taxon>Gammaproteobacteria</taxon>
        <taxon>Vibrionales</taxon>
        <taxon>Vibrionaceae</taxon>
        <taxon>Vibrio</taxon>
    </lineage>
</organism>
<gene>
    <name evidence="6" type="ORF">A130_12720</name>
</gene>
<dbReference type="PANTHER" id="PTHR30469">
    <property type="entry name" value="MULTIDRUG RESISTANCE PROTEIN MDTA"/>
    <property type="match status" value="1"/>
</dbReference>
<dbReference type="SUPFAM" id="SSF111369">
    <property type="entry name" value="HlyD-like secretion proteins"/>
    <property type="match status" value="1"/>
</dbReference>
<evidence type="ECO:0000259" key="4">
    <source>
        <dbReference type="Pfam" id="PF25954"/>
    </source>
</evidence>
<evidence type="ECO:0000259" key="5">
    <source>
        <dbReference type="Pfam" id="PF25973"/>
    </source>
</evidence>
<dbReference type="GO" id="GO:0015562">
    <property type="term" value="F:efflux transmembrane transporter activity"/>
    <property type="evidence" value="ECO:0007669"/>
    <property type="project" value="TreeGrafter"/>
</dbReference>
<evidence type="ECO:0000313" key="7">
    <source>
        <dbReference type="Proteomes" id="UP000094165"/>
    </source>
</evidence>
<feature type="signal peptide" evidence="3">
    <location>
        <begin position="1"/>
        <end position="26"/>
    </location>
</feature>
<accession>A0A1E5D524</accession>
<dbReference type="GO" id="GO:1990281">
    <property type="term" value="C:efflux pump complex"/>
    <property type="evidence" value="ECO:0007669"/>
    <property type="project" value="TreeGrafter"/>
</dbReference>
<evidence type="ECO:0000256" key="1">
    <source>
        <dbReference type="ARBA" id="ARBA00009477"/>
    </source>
</evidence>
<keyword evidence="2" id="KW-0175">Coiled coil</keyword>
<evidence type="ECO:0000313" key="6">
    <source>
        <dbReference type="EMBL" id="OEE78672.1"/>
    </source>
</evidence>
<dbReference type="Gene3D" id="2.40.30.170">
    <property type="match status" value="1"/>
</dbReference>
<dbReference type="RefSeq" id="WP_017054413.1">
    <property type="nucleotide sequence ID" value="NZ_AJYW02000041.1"/>
</dbReference>
<dbReference type="Pfam" id="PF25954">
    <property type="entry name" value="Beta-barrel_RND_2"/>
    <property type="match status" value="1"/>
</dbReference>
<comment type="caution">
    <text evidence="6">The sequence shown here is derived from an EMBL/GenBank/DDBJ whole genome shotgun (WGS) entry which is preliminary data.</text>
</comment>
<dbReference type="Gene3D" id="2.40.50.100">
    <property type="match status" value="1"/>
</dbReference>
<feature type="chain" id="PRO_5009173534" evidence="3">
    <location>
        <begin position="27"/>
        <end position="267"/>
    </location>
</feature>
<dbReference type="InterPro" id="IPR058792">
    <property type="entry name" value="Beta-barrel_RND_2"/>
</dbReference>
<feature type="coiled-coil region" evidence="2">
    <location>
        <begin position="102"/>
        <end position="143"/>
    </location>
</feature>
<keyword evidence="7" id="KW-1185">Reference proteome</keyword>
<comment type="similarity">
    <text evidence="1">Belongs to the membrane fusion protein (MFP) (TC 8.A.1) family.</text>
</comment>
<dbReference type="Proteomes" id="UP000094165">
    <property type="component" value="Unassembled WGS sequence"/>
</dbReference>
<dbReference type="Gene3D" id="1.10.287.470">
    <property type="entry name" value="Helix hairpin bin"/>
    <property type="match status" value="1"/>
</dbReference>
<feature type="domain" description="CzcB-like barrel-sandwich hybrid" evidence="5">
    <location>
        <begin position="40"/>
        <end position="178"/>
    </location>
</feature>
<dbReference type="NCBIfam" id="TIGR01730">
    <property type="entry name" value="RND_mfp"/>
    <property type="match status" value="1"/>
</dbReference>
<keyword evidence="3" id="KW-0732">Signal</keyword>
<name>A0A1E5D524_9VIBR</name>
<dbReference type="InterPro" id="IPR058647">
    <property type="entry name" value="BSH_CzcB-like"/>
</dbReference>
<reference evidence="6 7" key="1">
    <citation type="journal article" date="2012" name="Science">
        <title>Ecological populations of bacteria act as socially cohesive units of antibiotic production and resistance.</title>
        <authorList>
            <person name="Cordero O.X."/>
            <person name="Wildschutte H."/>
            <person name="Kirkup B."/>
            <person name="Proehl S."/>
            <person name="Ngo L."/>
            <person name="Hussain F."/>
            <person name="Le Roux F."/>
            <person name="Mincer T."/>
            <person name="Polz M.F."/>
        </authorList>
    </citation>
    <scope>NUCLEOTIDE SEQUENCE [LARGE SCALE GENOMIC DNA]</scope>
    <source>
        <strain evidence="6 7">FF-238</strain>
    </source>
</reference>
<feature type="domain" description="CusB-like beta-barrel" evidence="4">
    <location>
        <begin position="191"/>
        <end position="255"/>
    </location>
</feature>
<dbReference type="EMBL" id="AJYW02000041">
    <property type="protein sequence ID" value="OEE78672.1"/>
    <property type="molecule type" value="Genomic_DNA"/>
</dbReference>
<dbReference type="InterPro" id="IPR006143">
    <property type="entry name" value="RND_pump_MFP"/>
</dbReference>
<protein>
    <submittedName>
        <fullName evidence="6">Efflux transporter periplasmic adaptor subunit</fullName>
    </submittedName>
</protein>